<dbReference type="Gramene" id="rna20279">
    <property type="protein sequence ID" value="RHN58372.1"/>
    <property type="gene ID" value="gene20279"/>
</dbReference>
<dbReference type="PANTHER" id="PTHR46265">
    <property type="entry name" value="RHO GTPASE-ACTIVATING PROTEIN 7"/>
    <property type="match status" value="1"/>
</dbReference>
<dbReference type="Proteomes" id="UP000265566">
    <property type="component" value="Chromosome 4"/>
</dbReference>
<dbReference type="InterPro" id="IPR025757">
    <property type="entry name" value="MIP1_Leuzipper"/>
</dbReference>
<protein>
    <submittedName>
        <fullName evidence="2">Putative ternary complex factor MIP1, leucine-zipper</fullName>
    </submittedName>
</protein>
<evidence type="ECO:0000259" key="1">
    <source>
        <dbReference type="Pfam" id="PF14389"/>
    </source>
</evidence>
<feature type="domain" description="Ternary complex factor MIP1 leucine-zipper" evidence="1">
    <location>
        <begin position="71"/>
        <end position="150"/>
    </location>
</feature>
<dbReference type="Pfam" id="PF14389">
    <property type="entry name" value="Lzipper-MIP1"/>
    <property type="match status" value="1"/>
</dbReference>
<accession>A0A396HYH1</accession>
<gene>
    <name evidence="2" type="ORF">MtrunA17_Chr4g0001731</name>
</gene>
<comment type="caution">
    <text evidence="2">The sequence shown here is derived from an EMBL/GenBank/DDBJ whole genome shotgun (WGS) entry which is preliminary data.</text>
</comment>
<proteinExistence type="predicted"/>
<name>A0A396HYH1_MEDTR</name>
<dbReference type="InterPro" id="IPR052799">
    <property type="entry name" value="Rho_GAP_Regulators"/>
</dbReference>
<reference evidence="2" key="1">
    <citation type="journal article" date="2018" name="Nat. Plants">
        <title>Whole-genome landscape of Medicago truncatula symbiotic genes.</title>
        <authorList>
            <person name="Pecrix Y."/>
            <person name="Gamas P."/>
            <person name="Carrere S."/>
        </authorList>
    </citation>
    <scope>NUCLEOTIDE SEQUENCE</scope>
    <source>
        <tissue evidence="2">Leaves</tissue>
    </source>
</reference>
<sequence>MFLMILRAEVERLEAVKTELHRQIAEEVKPWFSQFYLVCVQESIVHFHFLLQVKINVKLQSYVETRKEALYERRVVLERNVDKLQEQLLMEKSLRATLEAGLEFPPGTSSELSGIDEKTKTNVEEIVLIEADLADLERKVNELGLRLNAQLEWNSSSISQQISSHERNLYVNHYMRASLS</sequence>
<dbReference type="EMBL" id="PSQE01000004">
    <property type="protein sequence ID" value="RHN58372.1"/>
    <property type="molecule type" value="Genomic_DNA"/>
</dbReference>
<dbReference type="PANTHER" id="PTHR46265:SF2">
    <property type="entry name" value="RHO GTPASE-ACTIVATING PROTEIN 7"/>
    <property type="match status" value="1"/>
</dbReference>
<dbReference type="AlphaFoldDB" id="A0A396HYH1"/>
<organism evidence="2">
    <name type="scientific">Medicago truncatula</name>
    <name type="common">Barrel medic</name>
    <name type="synonym">Medicago tribuloides</name>
    <dbReference type="NCBI Taxonomy" id="3880"/>
    <lineage>
        <taxon>Eukaryota</taxon>
        <taxon>Viridiplantae</taxon>
        <taxon>Streptophyta</taxon>
        <taxon>Embryophyta</taxon>
        <taxon>Tracheophyta</taxon>
        <taxon>Spermatophyta</taxon>
        <taxon>Magnoliopsida</taxon>
        <taxon>eudicotyledons</taxon>
        <taxon>Gunneridae</taxon>
        <taxon>Pentapetalae</taxon>
        <taxon>rosids</taxon>
        <taxon>fabids</taxon>
        <taxon>Fabales</taxon>
        <taxon>Fabaceae</taxon>
        <taxon>Papilionoideae</taxon>
        <taxon>50 kb inversion clade</taxon>
        <taxon>NPAAA clade</taxon>
        <taxon>Hologalegina</taxon>
        <taxon>IRL clade</taxon>
        <taxon>Trifolieae</taxon>
        <taxon>Medicago</taxon>
    </lineage>
</organism>
<evidence type="ECO:0000313" key="2">
    <source>
        <dbReference type="EMBL" id="RHN58372.1"/>
    </source>
</evidence>